<evidence type="ECO:0000313" key="2">
    <source>
        <dbReference type="Proteomes" id="UP001165064"/>
    </source>
</evidence>
<sequence>MDYIQVTKVEGVTLHKRGKSITGTLHLTTHHLIFTLPPQPIPQPQQTQHQSQQNGQSANGNVTQAQAKPQAQVQMASRELWVCYPIIEKIDLNKGSAMIFLPHRTQAEVSNSKINSMLQGGNLRIKCRDFNYLAFDFNDLNTCISVYESIMKLTCIDDLRQLYAFNYMPIKIEAVFNSWFDYDVAREFTRQGLDLSSDANGIESGDGNGLITNGTSLERSPGFDKWRIKE</sequence>
<keyword evidence="2" id="KW-1185">Reference proteome</keyword>
<gene>
    <name evidence="1" type="ORF">Amon02_001153200</name>
</gene>
<proteinExistence type="predicted"/>
<organism evidence="1 2">
    <name type="scientific">Ambrosiozyma monospora</name>
    <name type="common">Yeast</name>
    <name type="synonym">Endomycopsis monosporus</name>
    <dbReference type="NCBI Taxonomy" id="43982"/>
    <lineage>
        <taxon>Eukaryota</taxon>
        <taxon>Fungi</taxon>
        <taxon>Dikarya</taxon>
        <taxon>Ascomycota</taxon>
        <taxon>Saccharomycotina</taxon>
        <taxon>Pichiomycetes</taxon>
        <taxon>Pichiales</taxon>
        <taxon>Pichiaceae</taxon>
        <taxon>Ambrosiozyma</taxon>
    </lineage>
</organism>
<protein>
    <submittedName>
        <fullName evidence="1">Unnamed protein product</fullName>
    </submittedName>
</protein>
<dbReference type="Proteomes" id="UP001165064">
    <property type="component" value="Unassembled WGS sequence"/>
</dbReference>
<dbReference type="EMBL" id="BSXS01012600">
    <property type="protein sequence ID" value="GMF02667.1"/>
    <property type="molecule type" value="Genomic_DNA"/>
</dbReference>
<comment type="caution">
    <text evidence="1">The sequence shown here is derived from an EMBL/GenBank/DDBJ whole genome shotgun (WGS) entry which is preliminary data.</text>
</comment>
<reference evidence="1" key="1">
    <citation type="submission" date="2023-04" db="EMBL/GenBank/DDBJ databases">
        <title>Ambrosiozyma monospora NBRC 10751.</title>
        <authorList>
            <person name="Ichikawa N."/>
            <person name="Sato H."/>
            <person name="Tonouchi N."/>
        </authorList>
    </citation>
    <scope>NUCLEOTIDE SEQUENCE</scope>
    <source>
        <strain evidence="1">NBRC 10751</strain>
    </source>
</reference>
<name>A0ACB5U6V9_AMBMO</name>
<accession>A0ACB5U6V9</accession>
<evidence type="ECO:0000313" key="1">
    <source>
        <dbReference type="EMBL" id="GMF02667.1"/>
    </source>
</evidence>